<dbReference type="AlphaFoldDB" id="A0A0A9HJT3"/>
<organism evidence="1">
    <name type="scientific">Arundo donax</name>
    <name type="common">Giant reed</name>
    <name type="synonym">Donax arundinaceus</name>
    <dbReference type="NCBI Taxonomy" id="35708"/>
    <lineage>
        <taxon>Eukaryota</taxon>
        <taxon>Viridiplantae</taxon>
        <taxon>Streptophyta</taxon>
        <taxon>Embryophyta</taxon>
        <taxon>Tracheophyta</taxon>
        <taxon>Spermatophyta</taxon>
        <taxon>Magnoliopsida</taxon>
        <taxon>Liliopsida</taxon>
        <taxon>Poales</taxon>
        <taxon>Poaceae</taxon>
        <taxon>PACMAD clade</taxon>
        <taxon>Arundinoideae</taxon>
        <taxon>Arundineae</taxon>
        <taxon>Arundo</taxon>
    </lineage>
</organism>
<protein>
    <submittedName>
        <fullName evidence="1">Uncharacterized protein</fullName>
    </submittedName>
</protein>
<dbReference type="EMBL" id="GBRH01161817">
    <property type="protein sequence ID" value="JAE36079.1"/>
    <property type="molecule type" value="Transcribed_RNA"/>
</dbReference>
<name>A0A0A9HJT3_ARUDO</name>
<sequence>MARFYLTEPLSLPTRDTKLPNYIQVI</sequence>
<accession>A0A0A9HJT3</accession>
<reference evidence="1" key="1">
    <citation type="submission" date="2014-09" db="EMBL/GenBank/DDBJ databases">
        <authorList>
            <person name="Magalhaes I.L.F."/>
            <person name="Oliveira U."/>
            <person name="Santos F.R."/>
            <person name="Vidigal T.H.D.A."/>
            <person name="Brescovit A.D."/>
            <person name="Santos A.J."/>
        </authorList>
    </citation>
    <scope>NUCLEOTIDE SEQUENCE</scope>
    <source>
        <tissue evidence="1">Shoot tissue taken approximately 20 cm above the soil surface</tissue>
    </source>
</reference>
<evidence type="ECO:0000313" key="1">
    <source>
        <dbReference type="EMBL" id="JAE36079.1"/>
    </source>
</evidence>
<reference evidence="1" key="2">
    <citation type="journal article" date="2015" name="Data Brief">
        <title>Shoot transcriptome of the giant reed, Arundo donax.</title>
        <authorList>
            <person name="Barrero R.A."/>
            <person name="Guerrero F.D."/>
            <person name="Moolhuijzen P."/>
            <person name="Goolsby J.A."/>
            <person name="Tidwell J."/>
            <person name="Bellgard S.E."/>
            <person name="Bellgard M.I."/>
        </authorList>
    </citation>
    <scope>NUCLEOTIDE SEQUENCE</scope>
    <source>
        <tissue evidence="1">Shoot tissue taken approximately 20 cm above the soil surface</tissue>
    </source>
</reference>
<proteinExistence type="predicted"/>